<dbReference type="AlphaFoldDB" id="A0A5J5BRE1"/>
<keyword evidence="3" id="KW-1185">Reference proteome</keyword>
<organism evidence="2 3">
    <name type="scientific">Nyssa sinensis</name>
    <dbReference type="NCBI Taxonomy" id="561372"/>
    <lineage>
        <taxon>Eukaryota</taxon>
        <taxon>Viridiplantae</taxon>
        <taxon>Streptophyta</taxon>
        <taxon>Embryophyta</taxon>
        <taxon>Tracheophyta</taxon>
        <taxon>Spermatophyta</taxon>
        <taxon>Magnoliopsida</taxon>
        <taxon>eudicotyledons</taxon>
        <taxon>Gunneridae</taxon>
        <taxon>Pentapetalae</taxon>
        <taxon>asterids</taxon>
        <taxon>Cornales</taxon>
        <taxon>Nyssaceae</taxon>
        <taxon>Nyssa</taxon>
    </lineage>
</organism>
<protein>
    <submittedName>
        <fullName evidence="2">Uncharacterized protein</fullName>
    </submittedName>
</protein>
<reference evidence="2 3" key="1">
    <citation type="submission" date="2019-09" db="EMBL/GenBank/DDBJ databases">
        <title>A chromosome-level genome assembly of the Chinese tupelo Nyssa sinensis.</title>
        <authorList>
            <person name="Yang X."/>
            <person name="Kang M."/>
            <person name="Yang Y."/>
            <person name="Xiong H."/>
            <person name="Wang M."/>
            <person name="Zhang Z."/>
            <person name="Wang Z."/>
            <person name="Wu H."/>
            <person name="Ma T."/>
            <person name="Liu J."/>
            <person name="Xi Z."/>
        </authorList>
    </citation>
    <scope>NUCLEOTIDE SEQUENCE [LARGE SCALE GENOMIC DNA]</scope>
    <source>
        <strain evidence="2">J267</strain>
        <tissue evidence="2">Leaf</tissue>
    </source>
</reference>
<dbReference type="EMBL" id="CM018034">
    <property type="protein sequence ID" value="KAA8544342.1"/>
    <property type="molecule type" value="Genomic_DNA"/>
</dbReference>
<evidence type="ECO:0000313" key="2">
    <source>
        <dbReference type="EMBL" id="KAA8544342.1"/>
    </source>
</evidence>
<feature type="region of interest" description="Disordered" evidence="1">
    <location>
        <begin position="1"/>
        <end position="21"/>
    </location>
</feature>
<evidence type="ECO:0000256" key="1">
    <source>
        <dbReference type="SAM" id="MobiDB-lite"/>
    </source>
</evidence>
<sequence>MGPVKTRGIAQNDGTMKPSEAIPSTSAAGLAGAAVGIETLLIRGGCTIKQLDERVILSFQINEIHELLCAVADFKLNGLQVEWLESHLTSLLPCGFYSTFLQQKMKV</sequence>
<proteinExistence type="predicted"/>
<evidence type="ECO:0000313" key="3">
    <source>
        <dbReference type="Proteomes" id="UP000325577"/>
    </source>
</evidence>
<dbReference type="Proteomes" id="UP000325577">
    <property type="component" value="Linkage Group LG11"/>
</dbReference>
<gene>
    <name evidence="2" type="ORF">F0562_022390</name>
</gene>
<name>A0A5J5BRE1_9ASTE</name>
<accession>A0A5J5BRE1</accession>